<accession>M1Q3Y8</accession>
<protein>
    <submittedName>
        <fullName evidence="1">ABC-type tungstate transport system, permease protein</fullName>
    </submittedName>
</protein>
<evidence type="ECO:0000313" key="2">
    <source>
        <dbReference type="Proteomes" id="UP000011718"/>
    </source>
</evidence>
<dbReference type="HOGENOM" id="CLU_3130872_0_0_2"/>
<name>M1Q3Y8_METMZ</name>
<dbReference type="Proteomes" id="UP000011718">
    <property type="component" value="Chromosome"/>
</dbReference>
<proteinExistence type="predicted"/>
<evidence type="ECO:0000313" key="1">
    <source>
        <dbReference type="EMBL" id="AGF96980.1"/>
    </source>
</evidence>
<organism evidence="1 2">
    <name type="scientific">Methanosarcina mazei Tuc01</name>
    <dbReference type="NCBI Taxonomy" id="1236903"/>
    <lineage>
        <taxon>Archaea</taxon>
        <taxon>Methanobacteriati</taxon>
        <taxon>Methanobacteriota</taxon>
        <taxon>Stenosarchaea group</taxon>
        <taxon>Methanomicrobia</taxon>
        <taxon>Methanosarcinales</taxon>
        <taxon>Methanosarcinaceae</taxon>
        <taxon>Methanosarcina</taxon>
    </lineage>
</organism>
<gene>
    <name evidence="1" type="ORF">MmTuc01_1624</name>
</gene>
<dbReference type="KEGG" id="mmaz:MmTuc01_1624"/>
<reference evidence="1 2" key="1">
    <citation type="journal article" date="2013" name="Genome Announc.">
        <title>Complete Genome of a Methanosarcina mazei Strain Isolated from Sediment Samples from an Amazonian Flooded Area.</title>
        <authorList>
            <person name="Assis das Gracas D."/>
            <person name="Thiago Juca Ramos R."/>
            <person name="Vieira Araujo A.C."/>
            <person name="Zahlouth R."/>
            <person name="Ribeiro Carneiro A."/>
            <person name="Souza Lopes T."/>
            <person name="Azevedo Barauna R."/>
            <person name="Azevedo V."/>
            <person name="Cruz Schneider M.P."/>
            <person name="Pellizari V.H."/>
            <person name="Silva A."/>
        </authorList>
    </citation>
    <scope>NUCLEOTIDE SEQUENCE [LARGE SCALE GENOMIC DNA]</scope>
    <source>
        <strain evidence="1 2">Tuc01</strain>
    </source>
</reference>
<dbReference type="BioCyc" id="MMAZ1236903:G139K-1549-MONOMER"/>
<dbReference type="AlphaFoldDB" id="M1Q3Y8"/>
<sequence length="49" mass="5825">MNEIILAIFQAIELIVELDPKLIQPLYFVNCNTDRLINIDSHWWNDLLL</sequence>
<dbReference type="EMBL" id="CP004144">
    <property type="protein sequence ID" value="AGF96980.1"/>
    <property type="molecule type" value="Genomic_DNA"/>
</dbReference>